<reference evidence="5 6" key="1">
    <citation type="submission" date="2023-07" db="EMBL/GenBank/DDBJ databases">
        <title>Sorghum-associated microbial communities from plants grown in Nebraska, USA.</title>
        <authorList>
            <person name="Schachtman D."/>
        </authorList>
    </citation>
    <scope>NUCLEOTIDE SEQUENCE [LARGE SCALE GENOMIC DNA]</scope>
    <source>
        <strain evidence="5 6">BE211</strain>
    </source>
</reference>
<dbReference type="InterPro" id="IPR023214">
    <property type="entry name" value="HAD_sf"/>
</dbReference>
<dbReference type="Proteomes" id="UP001258181">
    <property type="component" value="Unassembled WGS sequence"/>
</dbReference>
<keyword evidence="4" id="KW-0460">Magnesium</keyword>
<gene>
    <name evidence="5" type="ORF">J2X07_000612</name>
</gene>
<evidence type="ECO:0000313" key="5">
    <source>
        <dbReference type="EMBL" id="MDR7071637.1"/>
    </source>
</evidence>
<dbReference type="GO" id="GO:0016787">
    <property type="term" value="F:hydrolase activity"/>
    <property type="evidence" value="ECO:0007669"/>
    <property type="project" value="UniProtKB-KW"/>
</dbReference>
<protein>
    <submittedName>
        <fullName evidence="5">Hydrolase of the HAD superfamily</fullName>
    </submittedName>
</protein>
<evidence type="ECO:0000313" key="6">
    <source>
        <dbReference type="Proteomes" id="UP001258181"/>
    </source>
</evidence>
<dbReference type="Pfam" id="PF00702">
    <property type="entry name" value="Hydrolase"/>
    <property type="match status" value="1"/>
</dbReference>
<dbReference type="PANTHER" id="PTHR46470">
    <property type="entry name" value="N-ACYLNEURAMINATE-9-PHOSPHATASE"/>
    <property type="match status" value="1"/>
</dbReference>
<dbReference type="InterPro" id="IPR006439">
    <property type="entry name" value="HAD-SF_hydro_IA"/>
</dbReference>
<dbReference type="InterPro" id="IPR051400">
    <property type="entry name" value="HAD-like_hydrolase"/>
</dbReference>
<dbReference type="SFLD" id="SFLDG01129">
    <property type="entry name" value="C1.5:_HAD__Beta-PGM__Phosphata"/>
    <property type="match status" value="1"/>
</dbReference>
<evidence type="ECO:0000256" key="2">
    <source>
        <dbReference type="ARBA" id="ARBA00022723"/>
    </source>
</evidence>
<sequence>MNRFSLILFDLDDTLLNNSSWFDDGLTHCLGSHPHTNELDASGFLEIIKQPPRSLVEKSIDGEYSTLEFKRARWGYALEQFHIKTDRETLDELESLFYKTSMDFITVNESLFHLVNDLSKQYELGIVTNGLYHPNQKLSRMGLDGIFTSDKVFHAEQLGYRKPDPRIYSKALDYFNKKPSETLFIGDSWTHDVIAPIEVGMEAIWVNVKNNVRPTSHIPYAIVSDITDIREILLSKKLSGGIRHGN</sequence>
<dbReference type="Gene3D" id="1.20.120.710">
    <property type="entry name" value="Haloacid dehalogenase hydrolase-like domain"/>
    <property type="match status" value="1"/>
</dbReference>
<evidence type="ECO:0000256" key="3">
    <source>
        <dbReference type="ARBA" id="ARBA00022801"/>
    </source>
</evidence>
<organism evidence="5 6">
    <name type="scientific">Fictibacillus barbaricus</name>
    <dbReference type="NCBI Taxonomy" id="182136"/>
    <lineage>
        <taxon>Bacteria</taxon>
        <taxon>Bacillati</taxon>
        <taxon>Bacillota</taxon>
        <taxon>Bacilli</taxon>
        <taxon>Bacillales</taxon>
        <taxon>Fictibacillaceae</taxon>
        <taxon>Fictibacillus</taxon>
    </lineage>
</organism>
<comment type="caution">
    <text evidence="5">The sequence shown here is derived from an EMBL/GenBank/DDBJ whole genome shotgun (WGS) entry which is preliminary data.</text>
</comment>
<evidence type="ECO:0000256" key="1">
    <source>
        <dbReference type="ARBA" id="ARBA00001946"/>
    </source>
</evidence>
<keyword evidence="2" id="KW-0479">Metal-binding</keyword>
<evidence type="ECO:0000256" key="4">
    <source>
        <dbReference type="ARBA" id="ARBA00022842"/>
    </source>
</evidence>
<dbReference type="RefSeq" id="WP_310256287.1">
    <property type="nucleotide sequence ID" value="NZ_JAVDWA010000001.1"/>
</dbReference>
<accession>A0ABU1TWQ3</accession>
<dbReference type="SFLD" id="SFLDS00003">
    <property type="entry name" value="Haloacid_Dehalogenase"/>
    <property type="match status" value="1"/>
</dbReference>
<proteinExistence type="predicted"/>
<keyword evidence="3 5" id="KW-0378">Hydrolase</keyword>
<keyword evidence="6" id="KW-1185">Reference proteome</keyword>
<dbReference type="PANTHER" id="PTHR46470:SF2">
    <property type="entry name" value="GLYCERALDEHYDE 3-PHOSPHATE PHOSPHATASE"/>
    <property type="match status" value="1"/>
</dbReference>
<name>A0ABU1TWQ3_9BACL</name>
<dbReference type="NCBIfam" id="TIGR01549">
    <property type="entry name" value="HAD-SF-IA-v1"/>
    <property type="match status" value="1"/>
</dbReference>
<dbReference type="SUPFAM" id="SSF56784">
    <property type="entry name" value="HAD-like"/>
    <property type="match status" value="1"/>
</dbReference>
<comment type="cofactor">
    <cofactor evidence="1">
        <name>Mg(2+)</name>
        <dbReference type="ChEBI" id="CHEBI:18420"/>
    </cofactor>
</comment>
<dbReference type="EMBL" id="JAVDWA010000001">
    <property type="protein sequence ID" value="MDR7071637.1"/>
    <property type="molecule type" value="Genomic_DNA"/>
</dbReference>
<dbReference type="Gene3D" id="3.40.50.1000">
    <property type="entry name" value="HAD superfamily/HAD-like"/>
    <property type="match status" value="1"/>
</dbReference>
<dbReference type="InterPro" id="IPR036412">
    <property type="entry name" value="HAD-like_sf"/>
</dbReference>